<keyword evidence="6" id="KW-0347">Helicase</keyword>
<dbReference type="InterPro" id="IPR001650">
    <property type="entry name" value="Helicase_C-like"/>
</dbReference>
<keyword evidence="7 13" id="KW-0067">ATP-binding</keyword>
<dbReference type="GO" id="GO:0006355">
    <property type="term" value="P:regulation of DNA-templated transcription"/>
    <property type="evidence" value="ECO:0007669"/>
    <property type="project" value="UniProtKB-UniRule"/>
</dbReference>
<comment type="caution">
    <text evidence="16">The sequence shown here is derived from an EMBL/GenBank/DDBJ whole genome shotgun (WGS) entry which is preliminary data.</text>
</comment>
<evidence type="ECO:0000256" key="7">
    <source>
        <dbReference type="ARBA" id="ARBA00022840"/>
    </source>
</evidence>
<evidence type="ECO:0000259" key="14">
    <source>
        <dbReference type="PROSITE" id="PS51192"/>
    </source>
</evidence>
<dbReference type="Pfam" id="PF00270">
    <property type="entry name" value="DEAD"/>
    <property type="match status" value="1"/>
</dbReference>
<feature type="domain" description="Helicase ATP-binding" evidence="14">
    <location>
        <begin position="632"/>
        <end position="793"/>
    </location>
</feature>
<dbReference type="SMART" id="SM01058">
    <property type="entry name" value="CarD_TRCF"/>
    <property type="match status" value="1"/>
</dbReference>
<dbReference type="Pfam" id="PF03461">
    <property type="entry name" value="TRCF"/>
    <property type="match status" value="1"/>
</dbReference>
<dbReference type="SUPFAM" id="SSF52540">
    <property type="entry name" value="P-loop containing nucleoside triphosphate hydrolases"/>
    <property type="match status" value="4"/>
</dbReference>
<dbReference type="CDD" id="cd17991">
    <property type="entry name" value="DEXHc_TRCF"/>
    <property type="match status" value="1"/>
</dbReference>
<name>A0AAW4L098_9BACT</name>
<evidence type="ECO:0000259" key="15">
    <source>
        <dbReference type="PROSITE" id="PS51194"/>
    </source>
</evidence>
<evidence type="ECO:0000256" key="11">
    <source>
        <dbReference type="ARBA" id="ARBA00061399"/>
    </source>
</evidence>
<dbReference type="GO" id="GO:0016787">
    <property type="term" value="F:hydrolase activity"/>
    <property type="evidence" value="ECO:0007669"/>
    <property type="project" value="UniProtKB-KW"/>
</dbReference>
<dbReference type="GO" id="GO:0005737">
    <property type="term" value="C:cytoplasm"/>
    <property type="evidence" value="ECO:0007669"/>
    <property type="project" value="UniProtKB-SubCell"/>
</dbReference>
<dbReference type="GO" id="GO:0003678">
    <property type="term" value="F:DNA helicase activity"/>
    <property type="evidence" value="ECO:0007669"/>
    <property type="project" value="TreeGrafter"/>
</dbReference>
<dbReference type="InterPro" id="IPR005118">
    <property type="entry name" value="TRCF_C"/>
</dbReference>
<keyword evidence="17" id="KW-1185">Reference proteome</keyword>
<dbReference type="SUPFAM" id="SSF141259">
    <property type="entry name" value="CarD-like"/>
    <property type="match status" value="1"/>
</dbReference>
<dbReference type="Gene3D" id="3.90.1150.50">
    <property type="entry name" value="Transcription-repair-coupling factor, D7 domain"/>
    <property type="match status" value="1"/>
</dbReference>
<dbReference type="SMART" id="SM00490">
    <property type="entry name" value="HELICc"/>
    <property type="match status" value="1"/>
</dbReference>
<comment type="similarity">
    <text evidence="10 13">In the N-terminal section; belongs to the UvrB family.</text>
</comment>
<dbReference type="InterPro" id="IPR004576">
    <property type="entry name" value="Mfd"/>
</dbReference>
<dbReference type="FunFam" id="3.40.50.300:FF:000546">
    <property type="entry name" value="Transcription-repair-coupling factor"/>
    <property type="match status" value="1"/>
</dbReference>
<feature type="domain" description="Helicase C-terminal" evidence="15">
    <location>
        <begin position="802"/>
        <end position="970"/>
    </location>
</feature>
<evidence type="ECO:0000256" key="9">
    <source>
        <dbReference type="ARBA" id="ARBA00023204"/>
    </source>
</evidence>
<evidence type="ECO:0000256" key="10">
    <source>
        <dbReference type="ARBA" id="ARBA00061104"/>
    </source>
</evidence>
<evidence type="ECO:0000313" key="17">
    <source>
        <dbReference type="Proteomes" id="UP000811899"/>
    </source>
</evidence>
<proteinExistence type="inferred from homology"/>
<dbReference type="Gene3D" id="3.40.50.11180">
    <property type="match status" value="1"/>
</dbReference>
<dbReference type="Gene3D" id="3.30.2060.10">
    <property type="entry name" value="Penicillin-binding protein 1b domain"/>
    <property type="match status" value="1"/>
</dbReference>
<dbReference type="PROSITE" id="PS51192">
    <property type="entry name" value="HELICASE_ATP_BIND_1"/>
    <property type="match status" value="1"/>
</dbReference>
<evidence type="ECO:0000256" key="1">
    <source>
        <dbReference type="ARBA" id="ARBA00004496"/>
    </source>
</evidence>
<organism evidence="16 17">
    <name type="scientific">Geoanaerobacter pelophilus</name>
    <dbReference type="NCBI Taxonomy" id="60036"/>
    <lineage>
        <taxon>Bacteria</taxon>
        <taxon>Pseudomonadati</taxon>
        <taxon>Thermodesulfobacteriota</taxon>
        <taxon>Desulfuromonadia</taxon>
        <taxon>Geobacterales</taxon>
        <taxon>Geobacteraceae</taxon>
        <taxon>Geoanaerobacter</taxon>
    </lineage>
</organism>
<dbReference type="PANTHER" id="PTHR47964">
    <property type="entry name" value="ATP-DEPENDENT DNA HELICASE HOMOLOG RECG, CHLOROPLASTIC"/>
    <property type="match status" value="1"/>
</dbReference>
<sequence>MAIDAKIKELMAGGASPAGRLSITGLRGSAPAWLLSRIMPATPVPLLVITPDSDAADELHRELSFYSGFQEGVLTFPAWESTPFEHASPHPDLTGRRLNTLFAITSGTAKVVIAPVTALCQRVLSRADLGKVSDYLLAGEEADREALLAKLVRLGYSHVPLVEDRGSFAARGGILDIFPPNLAAPVRIEFFGDFVETIRTFDPLTQRSLHPLEELVLLPSREIILNHEVMQQLPPRLKKLCDSLDIPLPRRRELLEQLQNAIYPPGVEYLQPLFHPDLETLFDYVGSAAIRVLTDPDAIDASIERFAGELELAEAKAQEREEIVCERSALFLPGEQVKGLIAAGPAVSLPTLELLDQSVTTTAIKCQDNSDLRLSLSPDSEGVLKPLVDKISDWLADQQRVMVICSQKAQSQRLYDLLSPHGLPVALDENPFPILVERRDRRVSILTGDIARGFRLPDEKLVVVAEEEIFGPRSRRRGLTEARKKQILTSLAELKPGDHMVHLDFGVGIYRGLQHLTLGDVEGDFLLLEYAGSDRLYLPVDRLNLVQRYVGAEGVEPHLDKLGGAGWEKAKAKARAAVEEMAGELLKIYAERQVKEGHAFSPPDEMFKEFEASFAWDETPDQMAAIEDVLADMQSAKPMDRLVCGDVGYGKTEVAMRGAFKAVMDGKQVAVLVPTTILAQQHQETFLKRFAEYPVTVEMLSRFRTPKEQKETLARVAKGEVDVVIGTHRLLQADVQFKDLGLLIVDEEQRFGVAHKEKLKKYRATVDIMTLTATPIPRTLYMSMMGIRDLSIIDTPPVDRLAIKTFVARFSEELVREAVLRELRRGGQVFFVHNRVQSIGLMQEHLQRIIPEAKIAVGHGQMDEKELEKVMLGFMHGETNLLLCTTIIESGLDIPTANTLIINRADSFGLSQLYQLRGRVGRSKQRAYAYFLIPGEGAISQDARERLRIMQEITELGAGFRIATHDLEIRGAGDLLGGKQSGQIAAVGFELYTEMLEEAVDQMKGEEREIRIEPELKLRVPAFIPEDYVPQPNLRLILYKKLTQAQNEEDVADVGQEFADRFGPLPPAVTFLIEVMKIRIMLKQRLIQEIEFDGSRLLLSFHQKTVVSPDTIIGLVRSQPKKYQFTPDFRLIAELTDRSFDGILSEARNLLKCLGQVC</sequence>
<keyword evidence="8 13" id="KW-0238">DNA-binding</keyword>
<protein>
    <recommendedName>
        <fullName evidence="12 13">Transcription-repair-coupling factor</fullName>
        <shortName evidence="13">TRCF</shortName>
        <ecNumber evidence="13">3.6.4.-</ecNumber>
    </recommendedName>
</protein>
<dbReference type="InterPro" id="IPR047112">
    <property type="entry name" value="RecG/Mfd"/>
</dbReference>
<keyword evidence="3 13" id="KW-0547">Nucleotide-binding</keyword>
<dbReference type="Proteomes" id="UP000811899">
    <property type="component" value="Unassembled WGS sequence"/>
</dbReference>
<dbReference type="InterPro" id="IPR036101">
    <property type="entry name" value="CarD-like/TRCF_RID_sf"/>
</dbReference>
<dbReference type="Pfam" id="PF02559">
    <property type="entry name" value="CarD_TRCF_RID"/>
    <property type="match status" value="1"/>
</dbReference>
<evidence type="ECO:0000313" key="16">
    <source>
        <dbReference type="EMBL" id="MBT0664094.1"/>
    </source>
</evidence>
<evidence type="ECO:0000256" key="4">
    <source>
        <dbReference type="ARBA" id="ARBA00022763"/>
    </source>
</evidence>
<dbReference type="SMART" id="SM00982">
    <property type="entry name" value="TRCF"/>
    <property type="match status" value="1"/>
</dbReference>
<comment type="function">
    <text evidence="13">Couples transcription and DNA repair by recognizing RNA polymerase (RNAP) stalled at DNA lesions. Mediates ATP-dependent release of RNAP and its truncated transcript from the DNA, and recruitment of nucleotide excision repair machinery to the damaged site.</text>
</comment>
<dbReference type="PROSITE" id="PS51194">
    <property type="entry name" value="HELICASE_CTER"/>
    <property type="match status" value="1"/>
</dbReference>
<dbReference type="InterPro" id="IPR011545">
    <property type="entry name" value="DEAD/DEAH_box_helicase_dom"/>
</dbReference>
<dbReference type="Gene3D" id="2.40.10.170">
    <property type="match status" value="1"/>
</dbReference>
<evidence type="ECO:0000256" key="5">
    <source>
        <dbReference type="ARBA" id="ARBA00022801"/>
    </source>
</evidence>
<reference evidence="16 17" key="1">
    <citation type="submission" date="2021-05" db="EMBL/GenBank/DDBJ databases">
        <title>The draft genome of Geobacter pelophilus DSM 12255.</title>
        <authorList>
            <person name="Xu Z."/>
            <person name="Masuda Y."/>
            <person name="Itoh H."/>
            <person name="Senoo K."/>
        </authorList>
    </citation>
    <scope>NUCLEOTIDE SEQUENCE [LARGE SCALE GENOMIC DNA]</scope>
    <source>
        <strain evidence="16 17">DSM 12255</strain>
    </source>
</reference>
<dbReference type="GO" id="GO:0003684">
    <property type="term" value="F:damaged DNA binding"/>
    <property type="evidence" value="ECO:0007669"/>
    <property type="project" value="InterPro"/>
</dbReference>
<evidence type="ECO:0000256" key="13">
    <source>
        <dbReference type="HAMAP-Rule" id="MF_00969"/>
    </source>
</evidence>
<dbReference type="InterPro" id="IPR014001">
    <property type="entry name" value="Helicase_ATP-bd"/>
</dbReference>
<dbReference type="SUPFAM" id="SSF143517">
    <property type="entry name" value="TRCF domain-like"/>
    <property type="match status" value="1"/>
</dbReference>
<dbReference type="InterPro" id="IPR037235">
    <property type="entry name" value="TRCF-like_C_D7"/>
</dbReference>
<keyword evidence="9 13" id="KW-0234">DNA repair</keyword>
<dbReference type="Pfam" id="PF17757">
    <property type="entry name" value="UvrB_inter"/>
    <property type="match status" value="1"/>
</dbReference>
<dbReference type="InterPro" id="IPR027417">
    <property type="entry name" value="P-loop_NTPase"/>
</dbReference>
<dbReference type="EC" id="3.6.4.-" evidence="13"/>
<dbReference type="SMART" id="SM00487">
    <property type="entry name" value="DEXDc"/>
    <property type="match status" value="1"/>
</dbReference>
<dbReference type="GO" id="GO:0005524">
    <property type="term" value="F:ATP binding"/>
    <property type="evidence" value="ECO:0007669"/>
    <property type="project" value="UniProtKB-UniRule"/>
</dbReference>
<evidence type="ECO:0000256" key="8">
    <source>
        <dbReference type="ARBA" id="ARBA00023125"/>
    </source>
</evidence>
<dbReference type="InterPro" id="IPR003711">
    <property type="entry name" value="CarD-like/TRCF_RID"/>
</dbReference>
<dbReference type="EMBL" id="JAHCVJ010000002">
    <property type="protein sequence ID" value="MBT0664094.1"/>
    <property type="molecule type" value="Genomic_DNA"/>
</dbReference>
<comment type="subcellular location">
    <subcellularLocation>
        <location evidence="1 13">Cytoplasm</location>
    </subcellularLocation>
</comment>
<dbReference type="HAMAP" id="MF_00969">
    <property type="entry name" value="TRCF"/>
    <property type="match status" value="1"/>
</dbReference>
<evidence type="ECO:0000256" key="12">
    <source>
        <dbReference type="ARBA" id="ARBA00070128"/>
    </source>
</evidence>
<evidence type="ECO:0000256" key="2">
    <source>
        <dbReference type="ARBA" id="ARBA00022490"/>
    </source>
</evidence>
<accession>A0AAW4L098</accession>
<evidence type="ECO:0000256" key="6">
    <source>
        <dbReference type="ARBA" id="ARBA00022806"/>
    </source>
</evidence>
<keyword evidence="2 13" id="KW-0963">Cytoplasm</keyword>
<dbReference type="Gene3D" id="3.40.50.300">
    <property type="entry name" value="P-loop containing nucleotide triphosphate hydrolases"/>
    <property type="match status" value="2"/>
</dbReference>
<dbReference type="GO" id="GO:0000716">
    <property type="term" value="P:transcription-coupled nucleotide-excision repair, DNA damage recognition"/>
    <property type="evidence" value="ECO:0007669"/>
    <property type="project" value="UniProtKB-UniRule"/>
</dbReference>
<dbReference type="AlphaFoldDB" id="A0AAW4L098"/>
<dbReference type="NCBIfam" id="TIGR00580">
    <property type="entry name" value="mfd"/>
    <property type="match status" value="1"/>
</dbReference>
<keyword evidence="4 13" id="KW-0227">DNA damage</keyword>
<dbReference type="PANTHER" id="PTHR47964:SF1">
    <property type="entry name" value="ATP-DEPENDENT DNA HELICASE HOMOLOG RECG, CHLOROPLASTIC"/>
    <property type="match status" value="1"/>
</dbReference>
<evidence type="ECO:0000256" key="3">
    <source>
        <dbReference type="ARBA" id="ARBA00022741"/>
    </source>
</evidence>
<gene>
    <name evidence="13 16" type="primary">mfd</name>
    <name evidence="16" type="ORF">KI809_07240</name>
</gene>
<dbReference type="Pfam" id="PF00271">
    <property type="entry name" value="Helicase_C"/>
    <property type="match status" value="1"/>
</dbReference>
<keyword evidence="5 13" id="KW-0378">Hydrolase</keyword>
<comment type="similarity">
    <text evidence="11 13">In the C-terminal section; belongs to the helicase family. RecG subfamily.</text>
</comment>
<dbReference type="InterPro" id="IPR041471">
    <property type="entry name" value="UvrB_inter"/>
</dbReference>